<protein>
    <submittedName>
        <fullName evidence="2">Uncharacterized protein</fullName>
    </submittedName>
</protein>
<dbReference type="Proteomes" id="UP000663866">
    <property type="component" value="Unassembled WGS sequence"/>
</dbReference>
<dbReference type="Proteomes" id="UP000681967">
    <property type="component" value="Unassembled WGS sequence"/>
</dbReference>
<dbReference type="Proteomes" id="UP000663842">
    <property type="component" value="Unassembled WGS sequence"/>
</dbReference>
<reference evidence="2" key="1">
    <citation type="submission" date="2021-02" db="EMBL/GenBank/DDBJ databases">
        <authorList>
            <person name="Nowell W R."/>
        </authorList>
    </citation>
    <scope>NUCLEOTIDE SEQUENCE</scope>
</reference>
<dbReference type="Proteomes" id="UP000663824">
    <property type="component" value="Unassembled WGS sequence"/>
</dbReference>
<evidence type="ECO:0000313" key="9">
    <source>
        <dbReference type="EMBL" id="CAF4127066.1"/>
    </source>
</evidence>
<name>A0A815VZB2_9BILA</name>
<dbReference type="AlphaFoldDB" id="A0A815VZB2"/>
<organism evidence="2 11">
    <name type="scientific">Rotaria magnacalcarata</name>
    <dbReference type="NCBI Taxonomy" id="392030"/>
    <lineage>
        <taxon>Eukaryota</taxon>
        <taxon>Metazoa</taxon>
        <taxon>Spiralia</taxon>
        <taxon>Gnathifera</taxon>
        <taxon>Rotifera</taxon>
        <taxon>Eurotatoria</taxon>
        <taxon>Bdelloidea</taxon>
        <taxon>Philodinida</taxon>
        <taxon>Philodinidae</taxon>
        <taxon>Rotaria</taxon>
    </lineage>
</organism>
<evidence type="ECO:0000313" key="2">
    <source>
        <dbReference type="EMBL" id="CAF1536604.1"/>
    </source>
</evidence>
<dbReference type="EMBL" id="CAJNRG010013623">
    <property type="protein sequence ID" value="CAF2150388.1"/>
    <property type="molecule type" value="Genomic_DNA"/>
</dbReference>
<keyword evidence="12" id="KW-1185">Reference proteome</keyword>
<gene>
    <name evidence="8" type="ORF">BYL167_LOCUS9823</name>
    <name evidence="2" type="ORF">CJN711_LOCUS29413</name>
    <name evidence="3" type="ORF">KQP761_LOCUS32335</name>
    <name evidence="5" type="ORF">MBJ925_LOCUS25804</name>
    <name evidence="9" type="ORF">OVN521_LOCUS22300</name>
    <name evidence="7" type="ORF">SMN809_LOCUS7125</name>
    <name evidence="10" type="ORF">UXM345_LOCUS26239</name>
    <name evidence="4" type="ORF">WKI299_LOCUS22362</name>
    <name evidence="6" type="ORF">XDN619_LOCUS28546</name>
</gene>
<evidence type="ECO:0000313" key="8">
    <source>
        <dbReference type="EMBL" id="CAF3927521.1"/>
    </source>
</evidence>
<evidence type="ECO:0000313" key="10">
    <source>
        <dbReference type="EMBL" id="CAF4170314.1"/>
    </source>
</evidence>
<evidence type="ECO:0000313" key="7">
    <source>
        <dbReference type="EMBL" id="CAF3910548.1"/>
    </source>
</evidence>
<evidence type="ECO:0000313" key="5">
    <source>
        <dbReference type="EMBL" id="CAF2120480.1"/>
    </source>
</evidence>
<accession>A0A815VZB2</accession>
<dbReference type="Proteomes" id="UP000663856">
    <property type="component" value="Unassembled WGS sequence"/>
</dbReference>
<sequence>MAIFDKTATINHERKYLLHHRITLIYMKTYILFPSNHHYIIITNAVSTLTSDFCSMMAQTRVLIKYGPYKNFSGVEHKTERTKGLETFLTNLGYSVSTHPIPIRNVCEVHVYDLKVFECDIRNLQFGGDGELDDLCHEALRKITDVTSPSSNP</sequence>
<dbReference type="EMBL" id="CAJOBG010004809">
    <property type="protein sequence ID" value="CAF4127066.1"/>
    <property type="molecule type" value="Genomic_DNA"/>
</dbReference>
<dbReference type="EMBL" id="CAJNOV010013962">
    <property type="protein sequence ID" value="CAF1536604.1"/>
    <property type="molecule type" value="Genomic_DNA"/>
</dbReference>
<dbReference type="PANTHER" id="PTHR28448">
    <property type="entry name" value="UPF0728 PROTEIN C10ORF53"/>
    <property type="match status" value="1"/>
</dbReference>
<evidence type="ECO:0000313" key="6">
    <source>
        <dbReference type="EMBL" id="CAF2150388.1"/>
    </source>
</evidence>
<comment type="caution">
    <text evidence="2">The sequence shown here is derived from an EMBL/GenBank/DDBJ whole genome shotgun (WGS) entry which is preliminary data.</text>
</comment>
<evidence type="ECO:0000313" key="3">
    <source>
        <dbReference type="EMBL" id="CAF1662250.1"/>
    </source>
</evidence>
<comment type="similarity">
    <text evidence="1">Belongs to the UPF0728 family.</text>
</comment>
<dbReference type="EMBL" id="CAJNRE010013701">
    <property type="protein sequence ID" value="CAF2120480.1"/>
    <property type="molecule type" value="Genomic_DNA"/>
</dbReference>
<evidence type="ECO:0000313" key="4">
    <source>
        <dbReference type="EMBL" id="CAF2111614.1"/>
    </source>
</evidence>
<dbReference type="Proteomes" id="UP000663887">
    <property type="component" value="Unassembled WGS sequence"/>
</dbReference>
<dbReference type="Proteomes" id="UP000676336">
    <property type="component" value="Unassembled WGS sequence"/>
</dbReference>
<evidence type="ECO:0000313" key="12">
    <source>
        <dbReference type="Proteomes" id="UP000663866"/>
    </source>
</evidence>
<dbReference type="Pfam" id="PF15092">
    <property type="entry name" value="UPF0728"/>
    <property type="match status" value="1"/>
</dbReference>
<dbReference type="EMBL" id="CAJNOW010018017">
    <property type="protein sequence ID" value="CAF1662250.1"/>
    <property type="molecule type" value="Genomic_DNA"/>
</dbReference>
<dbReference type="OrthoDB" id="10003460at2759"/>
<dbReference type="Proteomes" id="UP000663855">
    <property type="component" value="Unassembled WGS sequence"/>
</dbReference>
<evidence type="ECO:0000256" key="1">
    <source>
        <dbReference type="ARBA" id="ARBA00009973"/>
    </source>
</evidence>
<dbReference type="Proteomes" id="UP000663834">
    <property type="component" value="Unassembled WGS sequence"/>
</dbReference>
<dbReference type="PANTHER" id="PTHR28448:SF1">
    <property type="entry name" value="UPF0728 PROTEIN C10ORF53"/>
    <property type="match status" value="1"/>
</dbReference>
<dbReference type="EMBL" id="CAJOBI010002019">
    <property type="protein sequence ID" value="CAF3910548.1"/>
    <property type="molecule type" value="Genomic_DNA"/>
</dbReference>
<evidence type="ECO:0000313" key="11">
    <source>
        <dbReference type="Proteomes" id="UP000663855"/>
    </source>
</evidence>
<dbReference type="InterPro" id="IPR027885">
    <property type="entry name" value="UPF0728"/>
</dbReference>
<dbReference type="EMBL" id="CAJOBF010005302">
    <property type="protein sequence ID" value="CAF4170314.1"/>
    <property type="molecule type" value="Genomic_DNA"/>
</dbReference>
<dbReference type="EMBL" id="CAJOBH010002881">
    <property type="protein sequence ID" value="CAF3927521.1"/>
    <property type="molecule type" value="Genomic_DNA"/>
</dbReference>
<proteinExistence type="inferred from homology"/>
<dbReference type="EMBL" id="CAJNRF010009583">
    <property type="protein sequence ID" value="CAF2111614.1"/>
    <property type="molecule type" value="Genomic_DNA"/>
</dbReference>